<gene>
    <name evidence="1" type="ORF">CRV2_00017639</name>
</gene>
<comment type="caution">
    <text evidence="1">The sequence shown here is derived from an EMBL/GenBank/DDBJ whole genome shotgun (WGS) entry which is preliminary data.</text>
</comment>
<sequence>MPPQFAIRKARRSTQSLLKKAYDLGRKTNSPCVAFYFHEGRLQWYVGGYIPQGATTPFDVIFKSTPWNQGPEGDIGSPLPSDSNVDQQLGQSPPSTSFTHQPTPLPQLDPIGQQMNRSRAGQGSSDEQSVLEIWRSHCELMATYDALLASMDLRTH</sequence>
<dbReference type="Proteomes" id="UP000836387">
    <property type="component" value="Unassembled WGS sequence"/>
</dbReference>
<accession>A0ACA9UR63</accession>
<evidence type="ECO:0000313" key="1">
    <source>
        <dbReference type="EMBL" id="CAG9955967.1"/>
    </source>
</evidence>
<keyword evidence="2" id="KW-1185">Reference proteome</keyword>
<dbReference type="EMBL" id="CADEHS020000642">
    <property type="protein sequence ID" value="CAG9955967.1"/>
    <property type="molecule type" value="Genomic_DNA"/>
</dbReference>
<organism evidence="1 2">
    <name type="scientific">Clonostachys rosea f. rosea IK726</name>
    <dbReference type="NCBI Taxonomy" id="1349383"/>
    <lineage>
        <taxon>Eukaryota</taxon>
        <taxon>Fungi</taxon>
        <taxon>Dikarya</taxon>
        <taxon>Ascomycota</taxon>
        <taxon>Pezizomycotina</taxon>
        <taxon>Sordariomycetes</taxon>
        <taxon>Hypocreomycetidae</taxon>
        <taxon>Hypocreales</taxon>
        <taxon>Bionectriaceae</taxon>
        <taxon>Clonostachys</taxon>
    </lineage>
</organism>
<evidence type="ECO:0000313" key="2">
    <source>
        <dbReference type="Proteomes" id="UP000836387"/>
    </source>
</evidence>
<protein>
    <submittedName>
        <fullName evidence="1">Uncharacterized protein</fullName>
    </submittedName>
</protein>
<reference evidence="1" key="1">
    <citation type="submission" date="2020-04" db="EMBL/GenBank/DDBJ databases">
        <authorList>
            <person name="Broberg M."/>
        </authorList>
    </citation>
    <scope>NUCLEOTIDE SEQUENCE</scope>
</reference>
<name>A0ACA9UR63_BIOOC</name>
<reference evidence="1" key="2">
    <citation type="submission" date="2021-10" db="EMBL/GenBank/DDBJ databases">
        <authorList>
            <person name="Piombo E."/>
        </authorList>
    </citation>
    <scope>NUCLEOTIDE SEQUENCE</scope>
</reference>
<proteinExistence type="predicted"/>